<evidence type="ECO:0000256" key="5">
    <source>
        <dbReference type="ARBA" id="ARBA00022989"/>
    </source>
</evidence>
<keyword evidence="10" id="KW-1185">Reference proteome</keyword>
<dbReference type="InterPro" id="IPR050809">
    <property type="entry name" value="UgpAE/MalFG_permease"/>
</dbReference>
<dbReference type="Gene3D" id="1.10.3720.10">
    <property type="entry name" value="MetI-like"/>
    <property type="match status" value="1"/>
</dbReference>
<dbReference type="PROSITE" id="PS50928">
    <property type="entry name" value="ABC_TM1"/>
    <property type="match status" value="1"/>
</dbReference>
<dbReference type="RefSeq" id="WP_066859743.1">
    <property type="nucleotide sequence ID" value="NZ_CABKVV010000006.1"/>
</dbReference>
<protein>
    <submittedName>
        <fullName evidence="9">ABC transporter permease subunit</fullName>
    </submittedName>
</protein>
<evidence type="ECO:0000256" key="3">
    <source>
        <dbReference type="ARBA" id="ARBA00022475"/>
    </source>
</evidence>
<evidence type="ECO:0000256" key="7">
    <source>
        <dbReference type="RuleBase" id="RU363032"/>
    </source>
</evidence>
<gene>
    <name evidence="9" type="ORF">NE695_15230</name>
</gene>
<feature type="transmembrane region" description="Helical" evidence="7">
    <location>
        <begin position="81"/>
        <end position="102"/>
    </location>
</feature>
<dbReference type="InterPro" id="IPR000515">
    <property type="entry name" value="MetI-like"/>
</dbReference>
<evidence type="ECO:0000256" key="4">
    <source>
        <dbReference type="ARBA" id="ARBA00022692"/>
    </source>
</evidence>
<dbReference type="GeneID" id="90530925"/>
<dbReference type="InterPro" id="IPR035906">
    <property type="entry name" value="MetI-like_sf"/>
</dbReference>
<keyword evidence="3" id="KW-1003">Cell membrane</keyword>
<organism evidence="9 10">
    <name type="scientific">Neglectibacter timonensis</name>
    <dbReference type="NCBI Taxonomy" id="1776382"/>
    <lineage>
        <taxon>Bacteria</taxon>
        <taxon>Bacillati</taxon>
        <taxon>Bacillota</taxon>
        <taxon>Clostridia</taxon>
        <taxon>Eubacteriales</taxon>
        <taxon>Oscillospiraceae</taxon>
        <taxon>Neglectibacter</taxon>
    </lineage>
</organism>
<name>A0ABT1S2U7_9FIRM</name>
<keyword evidence="5 7" id="KW-1133">Transmembrane helix</keyword>
<evidence type="ECO:0000256" key="1">
    <source>
        <dbReference type="ARBA" id="ARBA00004651"/>
    </source>
</evidence>
<dbReference type="CDD" id="cd06261">
    <property type="entry name" value="TM_PBP2"/>
    <property type="match status" value="1"/>
</dbReference>
<dbReference type="SUPFAM" id="SSF161098">
    <property type="entry name" value="MetI-like"/>
    <property type="match status" value="1"/>
</dbReference>
<feature type="transmembrane region" description="Helical" evidence="7">
    <location>
        <begin position="213"/>
        <end position="237"/>
    </location>
</feature>
<evidence type="ECO:0000313" key="10">
    <source>
        <dbReference type="Proteomes" id="UP001524473"/>
    </source>
</evidence>
<evidence type="ECO:0000256" key="2">
    <source>
        <dbReference type="ARBA" id="ARBA00022448"/>
    </source>
</evidence>
<sequence length="311" mass="34723">MRGRFITFGRKCRERWQLFLFLIPAAAVVLIFNYWPMLGAQIAFRDYQPRAGIWNSPWVGFKHFIKFFHSYQFERVLGNTLILSFYSLAASFPLSILMALAINLVRRTGFKKFVQTVSYMPYFISVVVLVGILNQVLSPVVGIYGGVYRLFCGSGYPPDILANAGTFRHLYVWSGIWQSLGWNTIIYLAALSSVDLELHEAAQLDGANRLKRVVYIDLPILLPTAAIMLILSVGSLMSVGFDKAYLMQNNANLSASEIISTYIYKTGMNNGTAQFSYATAIGLFNSAVNCCMLLVVNKLADKVGDGGYGLF</sequence>
<feature type="domain" description="ABC transmembrane type-1" evidence="8">
    <location>
        <begin position="77"/>
        <end position="296"/>
    </location>
</feature>
<evidence type="ECO:0000256" key="6">
    <source>
        <dbReference type="ARBA" id="ARBA00023136"/>
    </source>
</evidence>
<comment type="subcellular location">
    <subcellularLocation>
        <location evidence="1 7">Cell membrane</location>
        <topology evidence="1 7">Multi-pass membrane protein</topology>
    </subcellularLocation>
</comment>
<accession>A0ABT1S2U7</accession>
<keyword evidence="2 7" id="KW-0813">Transport</keyword>
<comment type="caution">
    <text evidence="9">The sequence shown here is derived from an EMBL/GenBank/DDBJ whole genome shotgun (WGS) entry which is preliminary data.</text>
</comment>
<dbReference type="PANTHER" id="PTHR43227">
    <property type="entry name" value="BLL4140 PROTEIN"/>
    <property type="match status" value="1"/>
</dbReference>
<dbReference type="Pfam" id="PF00528">
    <property type="entry name" value="BPD_transp_1"/>
    <property type="match status" value="1"/>
</dbReference>
<keyword evidence="4 7" id="KW-0812">Transmembrane</keyword>
<keyword evidence="6 7" id="KW-0472">Membrane</keyword>
<comment type="similarity">
    <text evidence="7">Belongs to the binding-protein-dependent transport system permease family.</text>
</comment>
<dbReference type="Proteomes" id="UP001524473">
    <property type="component" value="Unassembled WGS sequence"/>
</dbReference>
<feature type="transmembrane region" description="Helical" evidence="7">
    <location>
        <begin position="122"/>
        <end position="151"/>
    </location>
</feature>
<proteinExistence type="inferred from homology"/>
<feature type="transmembrane region" description="Helical" evidence="7">
    <location>
        <begin position="275"/>
        <end position="296"/>
    </location>
</feature>
<evidence type="ECO:0000313" key="9">
    <source>
        <dbReference type="EMBL" id="MCQ4841266.1"/>
    </source>
</evidence>
<dbReference type="PANTHER" id="PTHR43227:SF11">
    <property type="entry name" value="BLL4140 PROTEIN"/>
    <property type="match status" value="1"/>
</dbReference>
<evidence type="ECO:0000259" key="8">
    <source>
        <dbReference type="PROSITE" id="PS50928"/>
    </source>
</evidence>
<feature type="transmembrane region" description="Helical" evidence="7">
    <location>
        <begin position="16"/>
        <end position="35"/>
    </location>
</feature>
<reference evidence="9 10" key="1">
    <citation type="submission" date="2022-06" db="EMBL/GenBank/DDBJ databases">
        <title>Isolation of gut microbiota from human fecal samples.</title>
        <authorList>
            <person name="Pamer E.G."/>
            <person name="Barat B."/>
            <person name="Waligurski E."/>
            <person name="Medina S."/>
            <person name="Paddock L."/>
            <person name="Mostad J."/>
        </authorList>
    </citation>
    <scope>NUCLEOTIDE SEQUENCE [LARGE SCALE GENOMIC DNA]</scope>
    <source>
        <strain evidence="9 10">DFI.9.73</strain>
    </source>
</reference>
<dbReference type="EMBL" id="JANFZH010000042">
    <property type="protein sequence ID" value="MCQ4841266.1"/>
    <property type="molecule type" value="Genomic_DNA"/>
</dbReference>